<evidence type="ECO:0000313" key="7">
    <source>
        <dbReference type="EMBL" id="WFD33335.1"/>
    </source>
</evidence>
<dbReference type="InterPro" id="IPR050511">
    <property type="entry name" value="AMPK_gamma/SDS23_families"/>
</dbReference>
<proteinExistence type="inferred from homology"/>
<dbReference type="GO" id="GO:0016208">
    <property type="term" value="F:AMP binding"/>
    <property type="evidence" value="ECO:0007669"/>
    <property type="project" value="TreeGrafter"/>
</dbReference>
<name>A0AAF0EQP3_9BASI</name>
<dbReference type="Proteomes" id="UP001219933">
    <property type="component" value="Chromosome 1"/>
</dbReference>
<dbReference type="PANTHER" id="PTHR13780">
    <property type="entry name" value="AMP-ACTIVATED PROTEIN KINASE, GAMMA REGULATORY SUBUNIT"/>
    <property type="match status" value="1"/>
</dbReference>
<evidence type="ECO:0000259" key="6">
    <source>
        <dbReference type="PROSITE" id="PS51371"/>
    </source>
</evidence>
<dbReference type="EMBL" id="CP119877">
    <property type="protein sequence ID" value="WFD33335.1"/>
    <property type="molecule type" value="Genomic_DNA"/>
</dbReference>
<dbReference type="GO" id="GO:0005634">
    <property type="term" value="C:nucleus"/>
    <property type="evidence" value="ECO:0007669"/>
    <property type="project" value="TreeGrafter"/>
</dbReference>
<keyword evidence="3 4" id="KW-0129">CBS domain</keyword>
<dbReference type="GO" id="GO:0031588">
    <property type="term" value="C:nucleotide-activated protein kinase complex"/>
    <property type="evidence" value="ECO:0007669"/>
    <property type="project" value="TreeGrafter"/>
</dbReference>
<keyword evidence="8" id="KW-1185">Reference proteome</keyword>
<dbReference type="SMART" id="SM00116">
    <property type="entry name" value="CBS"/>
    <property type="match status" value="3"/>
</dbReference>
<reference evidence="7" key="1">
    <citation type="submission" date="2023-03" db="EMBL/GenBank/DDBJ databases">
        <title>Mating type loci evolution in Malassezia.</title>
        <authorList>
            <person name="Coelho M.A."/>
        </authorList>
    </citation>
    <scope>NUCLEOTIDE SEQUENCE</scope>
    <source>
        <strain evidence="7">CBS 11721</strain>
    </source>
</reference>
<feature type="region of interest" description="Disordered" evidence="5">
    <location>
        <begin position="1"/>
        <end position="26"/>
    </location>
</feature>
<sequence>MAEPGARDAQTGGGLPPPASSPRTPVRRLDKRLANLKERHLMALGAIRRFLRTHSCYDVLPVSFRLVVLDTKLTIRSAVDVMWQNGIVSAPLWQSTLPRGPLHPAQPDGANAAVERPGFAGMITVNDIIHVIQYYYHTSQNYDHASLDVETFRLERLNEVEQTLNVPPPPLLWIGPLRPLAEAADLLVRTHARRVPLLDFDEQLGVETVVSVLTQYRLLKFIAMNCGETAGLKASIGSLGIGTYTYEHLLERKQRAPAARIKMCAPPPPGADKYYPLSTATLDTTVFDVVHMFSQQGISAVPILDETGDVVDIYESVDVITLVRTGAYHSLDFTIREALERRPPEHAGVACCSSDNSLASVFALLRHRRVHRVIVLKPDSNSVACGEPADLDSPPQRSRGTL</sequence>
<dbReference type="InterPro" id="IPR046342">
    <property type="entry name" value="CBS_dom_sf"/>
</dbReference>
<keyword evidence="2" id="KW-0677">Repeat</keyword>
<dbReference type="SUPFAM" id="SSF54631">
    <property type="entry name" value="CBS-domain pair"/>
    <property type="match status" value="2"/>
</dbReference>
<evidence type="ECO:0000256" key="4">
    <source>
        <dbReference type="PROSITE-ProRule" id="PRU00703"/>
    </source>
</evidence>
<accession>A0AAF0EQP3</accession>
<evidence type="ECO:0000256" key="3">
    <source>
        <dbReference type="ARBA" id="ARBA00023122"/>
    </source>
</evidence>
<dbReference type="Pfam" id="PF00571">
    <property type="entry name" value="CBS"/>
    <property type="match status" value="1"/>
</dbReference>
<dbReference type="GO" id="GO:0019887">
    <property type="term" value="F:protein kinase regulator activity"/>
    <property type="evidence" value="ECO:0007669"/>
    <property type="project" value="TreeGrafter"/>
</dbReference>
<comment type="similarity">
    <text evidence="1">Belongs to the 5'-AMP-activated protein kinase gamma subunit family.</text>
</comment>
<feature type="domain" description="CBS" evidence="6">
    <location>
        <begin position="271"/>
        <end position="331"/>
    </location>
</feature>
<dbReference type="AlphaFoldDB" id="A0AAF0EQP3"/>
<dbReference type="Gene3D" id="3.10.580.10">
    <property type="entry name" value="CBS-domain"/>
    <property type="match status" value="2"/>
</dbReference>
<gene>
    <name evidence="7" type="primary">SNF4</name>
    <name evidence="7" type="ORF">MCUN1_000148</name>
</gene>
<dbReference type="PROSITE" id="PS51371">
    <property type="entry name" value="CBS"/>
    <property type="match status" value="2"/>
</dbReference>
<dbReference type="PANTHER" id="PTHR13780:SF35">
    <property type="entry name" value="LD22662P"/>
    <property type="match status" value="1"/>
</dbReference>
<evidence type="ECO:0000256" key="2">
    <source>
        <dbReference type="ARBA" id="ARBA00022737"/>
    </source>
</evidence>
<evidence type="ECO:0000256" key="1">
    <source>
        <dbReference type="ARBA" id="ARBA00006750"/>
    </source>
</evidence>
<feature type="domain" description="CBS" evidence="6">
    <location>
        <begin position="167"/>
        <end position="229"/>
    </location>
</feature>
<evidence type="ECO:0000313" key="8">
    <source>
        <dbReference type="Proteomes" id="UP001219933"/>
    </source>
</evidence>
<dbReference type="InterPro" id="IPR000644">
    <property type="entry name" value="CBS_dom"/>
</dbReference>
<dbReference type="GO" id="GO:0005737">
    <property type="term" value="C:cytoplasm"/>
    <property type="evidence" value="ECO:0007669"/>
    <property type="project" value="TreeGrafter"/>
</dbReference>
<evidence type="ECO:0000256" key="5">
    <source>
        <dbReference type="SAM" id="MobiDB-lite"/>
    </source>
</evidence>
<organism evidence="7 8">
    <name type="scientific">Malassezia cuniculi</name>
    <dbReference type="NCBI Taxonomy" id="948313"/>
    <lineage>
        <taxon>Eukaryota</taxon>
        <taxon>Fungi</taxon>
        <taxon>Dikarya</taxon>
        <taxon>Basidiomycota</taxon>
        <taxon>Ustilaginomycotina</taxon>
        <taxon>Malasseziomycetes</taxon>
        <taxon>Malasseziales</taxon>
        <taxon>Malasseziaceae</taxon>
        <taxon>Malassezia</taxon>
    </lineage>
</organism>
<dbReference type="GO" id="GO:0019901">
    <property type="term" value="F:protein kinase binding"/>
    <property type="evidence" value="ECO:0007669"/>
    <property type="project" value="TreeGrafter"/>
</dbReference>
<protein>
    <submittedName>
        <fullName evidence="7">AMP-activated serine/threonine-protein kinase regulatory subunit</fullName>
    </submittedName>
</protein>